<protein>
    <submittedName>
        <fullName evidence="1">Uncharacterized protein</fullName>
    </submittedName>
</protein>
<name>A0A318NS08_SERPL</name>
<proteinExistence type="predicted"/>
<sequence>MDQPDTTGAIAIVGAPLAVLAQARNSESGAGSAGCERMLLTLACRPEPKGPKPPCGFGETYRPLAEG</sequence>
<dbReference type="AlphaFoldDB" id="A0A318NS08"/>
<organism evidence="1 2">
    <name type="scientific">Serratia plymuthica</name>
    <dbReference type="NCBI Taxonomy" id="82996"/>
    <lineage>
        <taxon>Bacteria</taxon>
        <taxon>Pseudomonadati</taxon>
        <taxon>Pseudomonadota</taxon>
        <taxon>Gammaproteobacteria</taxon>
        <taxon>Enterobacterales</taxon>
        <taxon>Yersiniaceae</taxon>
        <taxon>Serratia</taxon>
    </lineage>
</organism>
<evidence type="ECO:0000313" key="1">
    <source>
        <dbReference type="EMBL" id="PYD36559.1"/>
    </source>
</evidence>
<comment type="caution">
    <text evidence="1">The sequence shown here is derived from an EMBL/GenBank/DDBJ whole genome shotgun (WGS) entry which is preliminary data.</text>
</comment>
<dbReference type="Proteomes" id="UP000248196">
    <property type="component" value="Unassembled WGS sequence"/>
</dbReference>
<evidence type="ECO:0000313" key="2">
    <source>
        <dbReference type="Proteomes" id="UP000248196"/>
    </source>
</evidence>
<gene>
    <name evidence="1" type="ORF">CT690_23730</name>
</gene>
<dbReference type="EMBL" id="PESE01000011">
    <property type="protein sequence ID" value="PYD36559.1"/>
    <property type="molecule type" value="Genomic_DNA"/>
</dbReference>
<accession>A0A318NS08</accession>
<reference evidence="1 2" key="1">
    <citation type="submission" date="2017-11" db="EMBL/GenBank/DDBJ databases">
        <title>Genome sequence of the oocydin A producing rhizobacterium Serratia plymuthica 4Rx5.</title>
        <authorList>
            <person name="Matilla M.A."/>
            <person name="Udaondo Z."/>
            <person name="Salmond G.P.C."/>
        </authorList>
    </citation>
    <scope>NUCLEOTIDE SEQUENCE [LARGE SCALE GENOMIC DNA]</scope>
    <source>
        <strain evidence="1 2">4Rx5</strain>
    </source>
</reference>